<dbReference type="GO" id="GO:0003700">
    <property type="term" value="F:DNA-binding transcription factor activity"/>
    <property type="evidence" value="ECO:0007669"/>
    <property type="project" value="InterPro"/>
</dbReference>
<dbReference type="EMBL" id="CP009922">
    <property type="protein sequence ID" value="AKG43745.1"/>
    <property type="molecule type" value="Genomic_DNA"/>
</dbReference>
<dbReference type="Pfam" id="PF12802">
    <property type="entry name" value="MarR_2"/>
    <property type="match status" value="1"/>
</dbReference>
<accession>A0A0F7FTM3</accession>
<protein>
    <submittedName>
        <fullName evidence="2">Family transcriptional regulator</fullName>
    </submittedName>
</protein>
<dbReference type="InterPro" id="IPR000835">
    <property type="entry name" value="HTH_MarR-typ"/>
</dbReference>
<reference evidence="2" key="1">
    <citation type="submission" date="2019-08" db="EMBL/GenBank/DDBJ databases">
        <title>Complete genome sequence of a mangrove-derived Streptomyces xiamenensis.</title>
        <authorList>
            <person name="Xu J."/>
        </authorList>
    </citation>
    <scope>NUCLEOTIDE SEQUENCE</scope>
    <source>
        <strain evidence="2">318</strain>
    </source>
</reference>
<dbReference type="InterPro" id="IPR036388">
    <property type="entry name" value="WH-like_DNA-bd_sf"/>
</dbReference>
<dbReference type="InterPro" id="IPR036390">
    <property type="entry name" value="WH_DNA-bd_sf"/>
</dbReference>
<dbReference type="PANTHER" id="PTHR33164">
    <property type="entry name" value="TRANSCRIPTIONAL REGULATOR, MARR FAMILY"/>
    <property type="match status" value="1"/>
</dbReference>
<dbReference type="Proteomes" id="UP000034034">
    <property type="component" value="Chromosome"/>
</dbReference>
<dbReference type="PROSITE" id="PS50995">
    <property type="entry name" value="HTH_MARR_2"/>
    <property type="match status" value="1"/>
</dbReference>
<dbReference type="SMART" id="SM00347">
    <property type="entry name" value="HTH_MARR"/>
    <property type="match status" value="1"/>
</dbReference>
<dbReference type="HOGENOM" id="CLU_122336_0_0_11"/>
<proteinExistence type="predicted"/>
<evidence type="ECO:0000313" key="2">
    <source>
        <dbReference type="EMBL" id="AKG43745.1"/>
    </source>
</evidence>
<dbReference type="SUPFAM" id="SSF46785">
    <property type="entry name" value="Winged helix' DNA-binding domain"/>
    <property type="match status" value="1"/>
</dbReference>
<dbReference type="STRING" id="408015.SXIM_23610"/>
<evidence type="ECO:0000259" key="1">
    <source>
        <dbReference type="PROSITE" id="PS50995"/>
    </source>
</evidence>
<dbReference type="PATRIC" id="fig|408015.6.peg.2396"/>
<organism evidence="2 3">
    <name type="scientific">Streptomyces xiamenensis</name>
    <dbReference type="NCBI Taxonomy" id="408015"/>
    <lineage>
        <taxon>Bacteria</taxon>
        <taxon>Bacillati</taxon>
        <taxon>Actinomycetota</taxon>
        <taxon>Actinomycetes</taxon>
        <taxon>Kitasatosporales</taxon>
        <taxon>Streptomycetaceae</taxon>
        <taxon>Streptomyces</taxon>
    </lineage>
</organism>
<evidence type="ECO:0000313" key="3">
    <source>
        <dbReference type="Proteomes" id="UP000034034"/>
    </source>
</evidence>
<dbReference type="CDD" id="cd00090">
    <property type="entry name" value="HTH_ARSR"/>
    <property type="match status" value="1"/>
</dbReference>
<dbReference type="Gene3D" id="1.10.10.10">
    <property type="entry name" value="Winged helix-like DNA-binding domain superfamily/Winged helix DNA-binding domain"/>
    <property type="match status" value="1"/>
</dbReference>
<dbReference type="KEGG" id="sxi:SXIM_23610"/>
<dbReference type="InterPro" id="IPR039422">
    <property type="entry name" value="MarR/SlyA-like"/>
</dbReference>
<feature type="domain" description="HTH marR-type" evidence="1">
    <location>
        <begin position="1"/>
        <end position="147"/>
    </location>
</feature>
<gene>
    <name evidence="2" type="ORF">SXIM_23610</name>
</gene>
<sequence>MPLHQLFRAMDDEIGEVYALRGIHGVRPRFAYPLIRLAHTGPLTIRELADSLDRSHSALSQTLTAMRREGLIDSAPGEEDARTRRITLTERGRALVPFLEAEWRATHAVVAELDEELPYPLSAAAVALAAALERRSMKDRILDRLEEPS</sequence>
<dbReference type="PANTHER" id="PTHR33164:SF43">
    <property type="entry name" value="HTH-TYPE TRANSCRIPTIONAL REPRESSOR YETL"/>
    <property type="match status" value="1"/>
</dbReference>
<dbReference type="InterPro" id="IPR011991">
    <property type="entry name" value="ArsR-like_HTH"/>
</dbReference>
<name>A0A0F7FTM3_9ACTN</name>
<keyword evidence="3" id="KW-1185">Reference proteome</keyword>
<dbReference type="GO" id="GO:0006950">
    <property type="term" value="P:response to stress"/>
    <property type="evidence" value="ECO:0007669"/>
    <property type="project" value="TreeGrafter"/>
</dbReference>
<dbReference type="AlphaFoldDB" id="A0A0F7FTM3"/>